<dbReference type="PANTHER" id="PTHR46890:SF48">
    <property type="entry name" value="RNA-DIRECTED DNA POLYMERASE"/>
    <property type="match status" value="1"/>
</dbReference>
<dbReference type="PANTHER" id="PTHR46890">
    <property type="entry name" value="NON-LTR RETROLELEMENT REVERSE TRANSCRIPTASE-LIKE PROTEIN-RELATED"/>
    <property type="match status" value="1"/>
</dbReference>
<sequence length="260" mass="29833">MRKDISSFILSGLNNNLVLRGINHTNLVSIPKIKNPSWVKDFRSISLCNVIYKIVSKVLANRLKNVLPRVIIKNQSAFVPGRSIFDKAIVAFETIHFMRNKRKGREGHMAIKLDMSKAYDRVEWLYLEEIMRSMGLSSHLYKGEIKMRMRGVAIRKLETRVSHILFADDSILSIEVKEKEAAFGQVIKLFNANTKPKFKTKLMDTIGIYRTMEDSSYLGLPIAFGREKCGCLGPIKQRVWSSIQGWRGRILSQAERVVFI</sequence>
<proteinExistence type="predicted"/>
<dbReference type="RefSeq" id="XP_022725030.1">
    <property type="nucleotide sequence ID" value="XM_022869295.1"/>
</dbReference>
<gene>
    <name evidence="3" type="primary">LOC111281580</name>
</gene>
<dbReference type="InterPro" id="IPR052343">
    <property type="entry name" value="Retrotransposon-Effector_Assoc"/>
</dbReference>
<dbReference type="Proteomes" id="UP000515121">
    <property type="component" value="Unplaced"/>
</dbReference>
<dbReference type="GeneID" id="111281580"/>
<evidence type="ECO:0000313" key="2">
    <source>
        <dbReference type="Proteomes" id="UP000515121"/>
    </source>
</evidence>
<protein>
    <submittedName>
        <fullName evidence="3">Uncharacterized protein LOC111281580</fullName>
    </submittedName>
</protein>
<evidence type="ECO:0000313" key="3">
    <source>
        <dbReference type="RefSeq" id="XP_022725030.1"/>
    </source>
</evidence>
<dbReference type="InterPro" id="IPR043502">
    <property type="entry name" value="DNA/RNA_pol_sf"/>
</dbReference>
<dbReference type="Pfam" id="PF00078">
    <property type="entry name" value="RVT_1"/>
    <property type="match status" value="1"/>
</dbReference>
<dbReference type="KEGG" id="dzi:111281580"/>
<reference evidence="3" key="1">
    <citation type="submission" date="2025-08" db="UniProtKB">
        <authorList>
            <consortium name="RefSeq"/>
        </authorList>
    </citation>
    <scope>IDENTIFICATION</scope>
    <source>
        <tissue evidence="3">Fruit stalk</tissue>
    </source>
</reference>
<dbReference type="OrthoDB" id="997823at2759"/>
<name>A0A6P5X9E1_DURZI</name>
<evidence type="ECO:0000259" key="1">
    <source>
        <dbReference type="Pfam" id="PF00078"/>
    </source>
</evidence>
<dbReference type="SUPFAM" id="SSF56672">
    <property type="entry name" value="DNA/RNA polymerases"/>
    <property type="match status" value="1"/>
</dbReference>
<dbReference type="AlphaFoldDB" id="A0A6P5X9E1"/>
<feature type="domain" description="Reverse transcriptase" evidence="1">
    <location>
        <begin position="34"/>
        <end position="139"/>
    </location>
</feature>
<dbReference type="InterPro" id="IPR000477">
    <property type="entry name" value="RT_dom"/>
</dbReference>
<keyword evidence="2" id="KW-1185">Reference proteome</keyword>
<organism evidence="2 3">
    <name type="scientific">Durio zibethinus</name>
    <name type="common">Durian</name>
    <dbReference type="NCBI Taxonomy" id="66656"/>
    <lineage>
        <taxon>Eukaryota</taxon>
        <taxon>Viridiplantae</taxon>
        <taxon>Streptophyta</taxon>
        <taxon>Embryophyta</taxon>
        <taxon>Tracheophyta</taxon>
        <taxon>Spermatophyta</taxon>
        <taxon>Magnoliopsida</taxon>
        <taxon>eudicotyledons</taxon>
        <taxon>Gunneridae</taxon>
        <taxon>Pentapetalae</taxon>
        <taxon>rosids</taxon>
        <taxon>malvids</taxon>
        <taxon>Malvales</taxon>
        <taxon>Malvaceae</taxon>
        <taxon>Helicteroideae</taxon>
        <taxon>Durio</taxon>
    </lineage>
</organism>
<accession>A0A6P5X9E1</accession>
<dbReference type="CDD" id="cd01650">
    <property type="entry name" value="RT_nLTR_like"/>
    <property type="match status" value="1"/>
</dbReference>